<dbReference type="EMBL" id="VDLU01000002">
    <property type="protein sequence ID" value="TNJ29173.1"/>
    <property type="molecule type" value="Genomic_DNA"/>
</dbReference>
<sequence length="268" mass="30702">MSEHTRQALLTVVSRILSTPRVMTLHGVKRHQNRKHEVYVVYQDMIVGFDFQELPTELNGSVCVEDCRFVQVTRVPGCRCGEVLVQAVFPGTGCLFGLQFCLTAYIDEYSTFVVYGSLSSISRAILTVSTTRKGLRARLRTPTEEHQDISSMNSSLLSTSDYGNDTCVSLTESEFAFMLLEDKQEETTTVMVEPFVKVDTDLVITRKLLDEMKAYWREILHTTLKRVFYSRKGSRIWLEVSDESYFHRLESKLFQLGDVQWSIHLSVV</sequence>
<accession>A0A4Z1T582</accession>
<keyword evidence="2" id="KW-1185">Reference proteome</keyword>
<protein>
    <submittedName>
        <fullName evidence="1">Uncharacterized protein</fullName>
    </submittedName>
</protein>
<evidence type="ECO:0000313" key="2">
    <source>
        <dbReference type="Proteomes" id="UP000315496"/>
    </source>
</evidence>
<dbReference type="Proteomes" id="UP000315496">
    <property type="component" value="Chromosome 2"/>
</dbReference>
<name>A0A4Z1T582_GIAMU</name>
<proteinExistence type="predicted"/>
<gene>
    <name evidence="1" type="ORF">GMRT_14941</name>
</gene>
<comment type="caution">
    <text evidence="1">The sequence shown here is derived from an EMBL/GenBank/DDBJ whole genome shotgun (WGS) entry which is preliminary data.</text>
</comment>
<dbReference type="AlphaFoldDB" id="A0A4Z1T582"/>
<evidence type="ECO:0000313" key="1">
    <source>
        <dbReference type="EMBL" id="TNJ29173.1"/>
    </source>
</evidence>
<reference evidence="1 2" key="1">
    <citation type="submission" date="2019-05" db="EMBL/GenBank/DDBJ databases">
        <title>The compact genome of Giardia muris reveals important steps in the evolution of intestinal protozoan parasites.</title>
        <authorList>
            <person name="Xu F."/>
            <person name="Jimenez-Gonzalez A."/>
            <person name="Einarsson E."/>
            <person name="Astvaldsson A."/>
            <person name="Peirasmaki D."/>
            <person name="Eckmann L."/>
            <person name="Andersson J.O."/>
            <person name="Svard S.G."/>
            <person name="Jerlstrom-Hultqvist J."/>
        </authorList>
    </citation>
    <scope>NUCLEOTIDE SEQUENCE [LARGE SCALE GENOMIC DNA]</scope>
    <source>
        <strain evidence="1 2">Roberts-Thomson</strain>
    </source>
</reference>
<dbReference type="VEuPathDB" id="GiardiaDB:GMRT_14941"/>
<organism evidence="1 2">
    <name type="scientific">Giardia muris</name>
    <dbReference type="NCBI Taxonomy" id="5742"/>
    <lineage>
        <taxon>Eukaryota</taxon>
        <taxon>Metamonada</taxon>
        <taxon>Diplomonadida</taxon>
        <taxon>Hexamitidae</taxon>
        <taxon>Giardiinae</taxon>
        <taxon>Giardia</taxon>
    </lineage>
</organism>